<dbReference type="AlphaFoldDB" id="A0AAN6HBQ5"/>
<feature type="chain" id="PRO_5042871477" evidence="2">
    <location>
        <begin position="23"/>
        <end position="307"/>
    </location>
</feature>
<organism evidence="3 4">
    <name type="scientific">Friedmanniomyces endolithicus</name>
    <dbReference type="NCBI Taxonomy" id="329885"/>
    <lineage>
        <taxon>Eukaryota</taxon>
        <taxon>Fungi</taxon>
        <taxon>Dikarya</taxon>
        <taxon>Ascomycota</taxon>
        <taxon>Pezizomycotina</taxon>
        <taxon>Dothideomycetes</taxon>
        <taxon>Dothideomycetidae</taxon>
        <taxon>Mycosphaerellales</taxon>
        <taxon>Teratosphaeriaceae</taxon>
        <taxon>Friedmanniomyces</taxon>
    </lineage>
</organism>
<gene>
    <name evidence="3" type="ORF">LTR91_019108</name>
</gene>
<keyword evidence="2" id="KW-0732">Signal</keyword>
<accession>A0AAN6HBQ5</accession>
<dbReference type="Proteomes" id="UP001175353">
    <property type="component" value="Unassembled WGS sequence"/>
</dbReference>
<keyword evidence="4" id="KW-1185">Reference proteome</keyword>
<protein>
    <submittedName>
        <fullName evidence="3">Uncharacterized protein</fullName>
    </submittedName>
</protein>
<feature type="signal peptide" evidence="2">
    <location>
        <begin position="1"/>
        <end position="22"/>
    </location>
</feature>
<evidence type="ECO:0000313" key="4">
    <source>
        <dbReference type="Proteomes" id="UP001175353"/>
    </source>
</evidence>
<feature type="region of interest" description="Disordered" evidence="1">
    <location>
        <begin position="267"/>
        <end position="290"/>
    </location>
</feature>
<evidence type="ECO:0000313" key="3">
    <source>
        <dbReference type="EMBL" id="KAK0963163.1"/>
    </source>
</evidence>
<comment type="caution">
    <text evidence="3">The sequence shown here is derived from an EMBL/GenBank/DDBJ whole genome shotgun (WGS) entry which is preliminary data.</text>
</comment>
<sequence>MHFVKIIVAIAATLLSTPACSGFSWFTTSPIPVKALLARTDPNAEFEYLRHEAEKLNKIPSTSDRVLHRHFSGSLNVTAVVYITDSDAAKLFCRLEGELRRVSALPLVKVPEGLTVRLLPDLQAYYAEAALKSQGADGYMYAEAALLLSAAEHYHLNQPSTAVDRAYEVVVSSWPELLQLREQCWAVILKHHMPTSTVVRIYELLEDIRDLANDMRISASSYHNSTILTTASAVQRAQNLATVVKRGYSNETKPVVQFLRAAMRRVGKQPPKGSAFGGDKRGDEQNRPSLLSDGLQYARQVIGLEQG</sequence>
<reference evidence="3" key="1">
    <citation type="submission" date="2023-06" db="EMBL/GenBank/DDBJ databases">
        <title>Black Yeasts Isolated from many extreme environments.</title>
        <authorList>
            <person name="Coleine C."/>
            <person name="Stajich J.E."/>
            <person name="Selbmann L."/>
        </authorList>
    </citation>
    <scope>NUCLEOTIDE SEQUENCE</scope>
    <source>
        <strain evidence="3">CCFEE 5200</strain>
    </source>
</reference>
<name>A0AAN6HBQ5_9PEZI</name>
<proteinExistence type="predicted"/>
<dbReference type="EMBL" id="JAUJLE010000281">
    <property type="protein sequence ID" value="KAK0963163.1"/>
    <property type="molecule type" value="Genomic_DNA"/>
</dbReference>
<evidence type="ECO:0000256" key="2">
    <source>
        <dbReference type="SAM" id="SignalP"/>
    </source>
</evidence>
<evidence type="ECO:0000256" key="1">
    <source>
        <dbReference type="SAM" id="MobiDB-lite"/>
    </source>
</evidence>